<evidence type="ECO:0008006" key="3">
    <source>
        <dbReference type="Google" id="ProtNLM"/>
    </source>
</evidence>
<comment type="caution">
    <text evidence="1">The sequence shown here is derived from an EMBL/GenBank/DDBJ whole genome shotgun (WGS) entry which is preliminary data.</text>
</comment>
<proteinExistence type="predicted"/>
<dbReference type="Proteomes" id="UP000230340">
    <property type="component" value="Unassembled WGS sequence"/>
</dbReference>
<accession>A0A2H0XDC6</accession>
<dbReference type="AlphaFoldDB" id="A0A2H0XDC6"/>
<sequence length="80" mass="9046">MSSRHLVATNAKFCIGCQLCVLASSRVLRESLSLTDGFITVSSKGREGFDISIDRAERSDFEEIVKICPRRCFELTPYER</sequence>
<evidence type="ECO:0000313" key="2">
    <source>
        <dbReference type="Proteomes" id="UP000230340"/>
    </source>
</evidence>
<dbReference type="EMBL" id="PEYT01000031">
    <property type="protein sequence ID" value="PIS22815.1"/>
    <property type="molecule type" value="Genomic_DNA"/>
</dbReference>
<evidence type="ECO:0000313" key="1">
    <source>
        <dbReference type="EMBL" id="PIS22815.1"/>
    </source>
</evidence>
<protein>
    <recommendedName>
        <fullName evidence="3">4Fe-4S ferredoxin-type domain-containing protein</fullName>
    </recommendedName>
</protein>
<reference evidence="2" key="1">
    <citation type="submission" date="2017-09" db="EMBL/GenBank/DDBJ databases">
        <title>Depth-based differentiation of microbial function through sediment-hosted aquifers and enrichment of novel symbionts in the deep terrestrial subsurface.</title>
        <authorList>
            <person name="Probst A.J."/>
            <person name="Ladd B."/>
            <person name="Jarett J.K."/>
            <person name="Geller-Mcgrath D.E."/>
            <person name="Sieber C.M.K."/>
            <person name="Emerson J.B."/>
            <person name="Anantharaman K."/>
            <person name="Thomas B.C."/>
            <person name="Malmstrom R."/>
            <person name="Stieglmeier M."/>
            <person name="Klingl A."/>
            <person name="Woyke T."/>
            <person name="Ryan C.M."/>
            <person name="Banfield J.F."/>
        </authorList>
    </citation>
    <scope>NUCLEOTIDE SEQUENCE [LARGE SCALE GENOMIC DNA]</scope>
</reference>
<name>A0A2H0XDC6_UNCKA</name>
<gene>
    <name evidence="1" type="ORF">COT49_03440</name>
</gene>
<organism evidence="1 2">
    <name type="scientific">candidate division WWE3 bacterium CG08_land_8_20_14_0_20_40_13</name>
    <dbReference type="NCBI Taxonomy" id="1975084"/>
    <lineage>
        <taxon>Bacteria</taxon>
        <taxon>Katanobacteria</taxon>
    </lineage>
</organism>